<accession>A0A6A5S424</accession>
<dbReference type="EMBL" id="ML978956">
    <property type="protein sequence ID" value="KAF1934194.1"/>
    <property type="molecule type" value="Genomic_DNA"/>
</dbReference>
<dbReference type="OrthoDB" id="4764735at2759"/>
<dbReference type="RefSeq" id="XP_033454442.1">
    <property type="nucleotide sequence ID" value="XM_033590623.1"/>
</dbReference>
<proteinExistence type="predicted"/>
<organism evidence="1 2">
    <name type="scientific">Didymella exigua CBS 183.55</name>
    <dbReference type="NCBI Taxonomy" id="1150837"/>
    <lineage>
        <taxon>Eukaryota</taxon>
        <taxon>Fungi</taxon>
        <taxon>Dikarya</taxon>
        <taxon>Ascomycota</taxon>
        <taxon>Pezizomycotina</taxon>
        <taxon>Dothideomycetes</taxon>
        <taxon>Pleosporomycetidae</taxon>
        <taxon>Pleosporales</taxon>
        <taxon>Pleosporineae</taxon>
        <taxon>Didymellaceae</taxon>
        <taxon>Didymella</taxon>
    </lineage>
</organism>
<keyword evidence="2" id="KW-1185">Reference proteome</keyword>
<gene>
    <name evidence="1" type="ORF">M421DRAFT_415243</name>
</gene>
<evidence type="ECO:0000313" key="2">
    <source>
        <dbReference type="Proteomes" id="UP000800082"/>
    </source>
</evidence>
<dbReference type="AlphaFoldDB" id="A0A6A5S424"/>
<dbReference type="GeneID" id="54348291"/>
<sequence length="368" mass="41074">MPGITFVFGPNGSFFFDSPTAWKFDCLPGTLRQLFNLSMAPAWRIAQPYCVALAPQINSPEPLWYIGCRVMTGEDKLLYSQTYFENIYTDLVRWTKTLPNASSACFVTFGLNLSYFACAPGSGSIWAGIPSELEDKVRKSFETPTCVALGSHDAWFVLWPNGDFSWKFNGHYNALDKILTEAAPQSVSYVAISQYNKHHYFVAFRDQSIKYDFTGAPPEWMKLMTEVFDAWRAERLQKPQQQYFPPAGNTYPHVQPRQPPQPQQQAAYYCNNTVVSELLSVPAHILPVSPPLTPNMPLTGYPSPALSQAVPNNPFACRPPPQGAIEMPVELPGSATLAAPASASARTISTEVNVPVTIRQKKKRFKLF</sequence>
<protein>
    <submittedName>
        <fullName evidence="1">Uncharacterized protein</fullName>
    </submittedName>
</protein>
<dbReference type="Proteomes" id="UP000800082">
    <property type="component" value="Unassembled WGS sequence"/>
</dbReference>
<evidence type="ECO:0000313" key="1">
    <source>
        <dbReference type="EMBL" id="KAF1934194.1"/>
    </source>
</evidence>
<name>A0A6A5S424_9PLEO</name>
<reference evidence="1" key="1">
    <citation type="journal article" date="2020" name="Stud. Mycol.">
        <title>101 Dothideomycetes genomes: a test case for predicting lifestyles and emergence of pathogens.</title>
        <authorList>
            <person name="Haridas S."/>
            <person name="Albert R."/>
            <person name="Binder M."/>
            <person name="Bloem J."/>
            <person name="Labutti K."/>
            <person name="Salamov A."/>
            <person name="Andreopoulos B."/>
            <person name="Baker S."/>
            <person name="Barry K."/>
            <person name="Bills G."/>
            <person name="Bluhm B."/>
            <person name="Cannon C."/>
            <person name="Castanera R."/>
            <person name="Culley D."/>
            <person name="Daum C."/>
            <person name="Ezra D."/>
            <person name="Gonzalez J."/>
            <person name="Henrissat B."/>
            <person name="Kuo A."/>
            <person name="Liang C."/>
            <person name="Lipzen A."/>
            <person name="Lutzoni F."/>
            <person name="Magnuson J."/>
            <person name="Mondo S."/>
            <person name="Nolan M."/>
            <person name="Ohm R."/>
            <person name="Pangilinan J."/>
            <person name="Park H.-J."/>
            <person name="Ramirez L."/>
            <person name="Alfaro M."/>
            <person name="Sun H."/>
            <person name="Tritt A."/>
            <person name="Yoshinaga Y."/>
            <person name="Zwiers L.-H."/>
            <person name="Turgeon B."/>
            <person name="Goodwin S."/>
            <person name="Spatafora J."/>
            <person name="Crous P."/>
            <person name="Grigoriev I."/>
        </authorList>
    </citation>
    <scope>NUCLEOTIDE SEQUENCE</scope>
    <source>
        <strain evidence="1">CBS 183.55</strain>
    </source>
</reference>